<dbReference type="AlphaFoldDB" id="A0A9D1SGB6"/>
<reference evidence="3" key="2">
    <citation type="journal article" date="2021" name="PeerJ">
        <title>Extensive microbial diversity within the chicken gut microbiome revealed by metagenomics and culture.</title>
        <authorList>
            <person name="Gilroy R."/>
            <person name="Ravi A."/>
            <person name="Getino M."/>
            <person name="Pursley I."/>
            <person name="Horton D.L."/>
            <person name="Alikhan N.F."/>
            <person name="Baker D."/>
            <person name="Gharbi K."/>
            <person name="Hall N."/>
            <person name="Watson M."/>
            <person name="Adriaenssens E.M."/>
            <person name="Foster-Nyarko E."/>
            <person name="Jarju S."/>
            <person name="Secka A."/>
            <person name="Antonio M."/>
            <person name="Oren A."/>
            <person name="Chaudhuri R.R."/>
            <person name="La Ragione R."/>
            <person name="Hildebrand F."/>
            <person name="Pallen M.J."/>
        </authorList>
    </citation>
    <scope>NUCLEOTIDE SEQUENCE</scope>
    <source>
        <strain evidence="3">11687</strain>
    </source>
</reference>
<accession>A0A9D1SGB6</accession>
<dbReference type="Proteomes" id="UP000824081">
    <property type="component" value="Unassembled WGS sequence"/>
</dbReference>
<organism evidence="3 4">
    <name type="scientific">Candidatus Scatosoma pullistercoris</name>
    <dbReference type="NCBI Taxonomy" id="2840934"/>
    <lineage>
        <taxon>Bacteria</taxon>
        <taxon>Bacillati</taxon>
        <taxon>Bacillota</taxon>
        <taxon>Clostridia</taxon>
        <taxon>Candidatus Scatosoma</taxon>
    </lineage>
</organism>
<keyword evidence="2" id="KW-0472">Membrane</keyword>
<feature type="compositionally biased region" description="Polar residues" evidence="1">
    <location>
        <begin position="270"/>
        <end position="297"/>
    </location>
</feature>
<gene>
    <name evidence="3" type="ORF">IAC57_02600</name>
</gene>
<keyword evidence="2" id="KW-0812">Transmembrane</keyword>
<proteinExistence type="predicted"/>
<evidence type="ECO:0000313" key="3">
    <source>
        <dbReference type="EMBL" id="HIU58970.1"/>
    </source>
</evidence>
<dbReference type="EMBL" id="DVMZ01000068">
    <property type="protein sequence ID" value="HIU58970.1"/>
    <property type="molecule type" value="Genomic_DNA"/>
</dbReference>
<evidence type="ECO:0000256" key="2">
    <source>
        <dbReference type="SAM" id="Phobius"/>
    </source>
</evidence>
<feature type="transmembrane region" description="Helical" evidence="2">
    <location>
        <begin position="413"/>
        <end position="439"/>
    </location>
</feature>
<sequence>MSKAGSRLAVFVCNILIVALSAAAILAHFLFPLWRVHIVFPIQEKLLKEMLPEEMENLDVGEIVGDGIPVSVTLEIRTKEVFSSFADTGATAIESTIERNADSVVDQLIPVLEEVAEKALRAAAKQGVNDVLREQIRNFLDPETSDTDARVEELIEKAGFDEEYINTAVDSLIDSIYAENATVDTVAEQALSCVENALEKLRETGEPEFEGATLTEEDKNKIRESTAEALSRVADENGSINMDQFVSSLLLGFLRSENSSGSDAAPEATLLSSESGNTSGESAGSSDGTGNTAGNSGDTEDAQTELKAEVKQFLLDKIPEGTAETIVTGLKIAGGILAFVLFTWAYLILKILFKLFAKNPAIKLKLPIWLGWIPFLVLALIPGALFSLIASGNPAVTAYLPADLLPYLESLEISFFSGGWVAFAAAIALILLSIPYSVFRRRLRRASRYGDEGTED</sequence>
<feature type="transmembrane region" description="Helical" evidence="2">
    <location>
        <begin position="369"/>
        <end position="393"/>
    </location>
</feature>
<feature type="transmembrane region" description="Helical" evidence="2">
    <location>
        <begin position="332"/>
        <end position="357"/>
    </location>
</feature>
<feature type="region of interest" description="Disordered" evidence="1">
    <location>
        <begin position="264"/>
        <end position="302"/>
    </location>
</feature>
<evidence type="ECO:0000313" key="4">
    <source>
        <dbReference type="Proteomes" id="UP000824081"/>
    </source>
</evidence>
<evidence type="ECO:0000256" key="1">
    <source>
        <dbReference type="SAM" id="MobiDB-lite"/>
    </source>
</evidence>
<comment type="caution">
    <text evidence="3">The sequence shown here is derived from an EMBL/GenBank/DDBJ whole genome shotgun (WGS) entry which is preliminary data.</text>
</comment>
<name>A0A9D1SGB6_9FIRM</name>
<keyword evidence="2" id="KW-1133">Transmembrane helix</keyword>
<protein>
    <submittedName>
        <fullName evidence="3">Uncharacterized protein</fullName>
    </submittedName>
</protein>
<reference evidence="3" key="1">
    <citation type="submission" date="2020-10" db="EMBL/GenBank/DDBJ databases">
        <authorList>
            <person name="Gilroy R."/>
        </authorList>
    </citation>
    <scope>NUCLEOTIDE SEQUENCE</scope>
    <source>
        <strain evidence="3">11687</strain>
    </source>
</reference>